<proteinExistence type="inferred from homology"/>
<dbReference type="PANTHER" id="PTHR48081:SF13">
    <property type="entry name" value="ALPHA_BETA HYDROLASE"/>
    <property type="match status" value="1"/>
</dbReference>
<protein>
    <recommendedName>
        <fullName evidence="3">BD-FAE-like domain-containing protein</fullName>
    </recommendedName>
</protein>
<sequence>MAAACSGAPVPASSGSAGAESVAVTRDCSVPAPTAADIRTARDVTYAVMDGQPQRMDVAWPAGEGPYPLVVLIHGGGWSGGDKSAYHYAMRLLAGQGYAAASINYRLASAPRNVFPAAVEDVRCAVRHLRSNAGAYRIDPARVGALGHSAGAHLAAMLGTAADVQGLDGACPIRDVSPAVSAVVALAGPQDIRTAGALDPSQHGMVENFLGAPPEAVMERALLASPAVHVKAGTPPFLLVHGTSDGVVPLRQSRSMRDTLRAAGVPVTLIELPGIGHSIDEFSTSASFRASTCTTLAFLRKWLRPEGP</sequence>
<comment type="similarity">
    <text evidence="1">Belongs to the 'GDXG' lipolytic enzyme family.</text>
</comment>
<dbReference type="InterPro" id="IPR049492">
    <property type="entry name" value="BD-FAE-like_dom"/>
</dbReference>
<dbReference type="PROSITE" id="PS01173">
    <property type="entry name" value="LIPASE_GDXG_HIS"/>
    <property type="match status" value="1"/>
</dbReference>
<keyword evidence="2" id="KW-0378">Hydrolase</keyword>
<accession>A0A6J4KUT8</accession>
<dbReference type="SUPFAM" id="SSF53474">
    <property type="entry name" value="alpha/beta-Hydrolases"/>
    <property type="match status" value="1"/>
</dbReference>
<feature type="domain" description="BD-FAE-like" evidence="3">
    <location>
        <begin position="56"/>
        <end position="260"/>
    </location>
</feature>
<dbReference type="GO" id="GO:0016787">
    <property type="term" value="F:hydrolase activity"/>
    <property type="evidence" value="ECO:0007669"/>
    <property type="project" value="UniProtKB-KW"/>
</dbReference>
<evidence type="ECO:0000256" key="1">
    <source>
        <dbReference type="ARBA" id="ARBA00010515"/>
    </source>
</evidence>
<dbReference type="Gene3D" id="3.40.50.1820">
    <property type="entry name" value="alpha/beta hydrolase"/>
    <property type="match status" value="1"/>
</dbReference>
<reference evidence="4" key="1">
    <citation type="submission" date="2020-02" db="EMBL/GenBank/DDBJ databases">
        <authorList>
            <person name="Meier V. D."/>
        </authorList>
    </citation>
    <scope>NUCLEOTIDE SEQUENCE</scope>
    <source>
        <strain evidence="4">AVDCRST_MAG89</strain>
    </source>
</reference>
<evidence type="ECO:0000259" key="3">
    <source>
        <dbReference type="Pfam" id="PF20434"/>
    </source>
</evidence>
<gene>
    <name evidence="4" type="ORF">AVDCRST_MAG89-1401</name>
</gene>
<dbReference type="EMBL" id="CADCTV010000306">
    <property type="protein sequence ID" value="CAA9315916.1"/>
    <property type="molecule type" value="Genomic_DNA"/>
</dbReference>
<evidence type="ECO:0000313" key="4">
    <source>
        <dbReference type="EMBL" id="CAA9315916.1"/>
    </source>
</evidence>
<dbReference type="InterPro" id="IPR002168">
    <property type="entry name" value="Lipase_GDXG_HIS_AS"/>
</dbReference>
<dbReference type="InterPro" id="IPR050300">
    <property type="entry name" value="GDXG_lipolytic_enzyme"/>
</dbReference>
<name>A0A6J4KUT8_9BACT</name>
<dbReference type="AlphaFoldDB" id="A0A6J4KUT8"/>
<dbReference type="PANTHER" id="PTHR48081">
    <property type="entry name" value="AB HYDROLASE SUPERFAMILY PROTEIN C4A8.06C"/>
    <property type="match status" value="1"/>
</dbReference>
<organism evidence="4">
    <name type="scientific">uncultured Gemmatimonadota bacterium</name>
    <dbReference type="NCBI Taxonomy" id="203437"/>
    <lineage>
        <taxon>Bacteria</taxon>
        <taxon>Pseudomonadati</taxon>
        <taxon>Gemmatimonadota</taxon>
        <taxon>environmental samples</taxon>
    </lineage>
</organism>
<evidence type="ECO:0000256" key="2">
    <source>
        <dbReference type="ARBA" id="ARBA00022801"/>
    </source>
</evidence>
<dbReference type="Pfam" id="PF20434">
    <property type="entry name" value="BD-FAE"/>
    <property type="match status" value="1"/>
</dbReference>
<dbReference type="InterPro" id="IPR029058">
    <property type="entry name" value="AB_hydrolase_fold"/>
</dbReference>